<organism evidence="2 3">
    <name type="scientific">Aphis glycines</name>
    <name type="common">Soybean aphid</name>
    <dbReference type="NCBI Taxonomy" id="307491"/>
    <lineage>
        <taxon>Eukaryota</taxon>
        <taxon>Metazoa</taxon>
        <taxon>Ecdysozoa</taxon>
        <taxon>Arthropoda</taxon>
        <taxon>Hexapoda</taxon>
        <taxon>Insecta</taxon>
        <taxon>Pterygota</taxon>
        <taxon>Neoptera</taxon>
        <taxon>Paraneoptera</taxon>
        <taxon>Hemiptera</taxon>
        <taxon>Sternorrhyncha</taxon>
        <taxon>Aphidomorpha</taxon>
        <taxon>Aphidoidea</taxon>
        <taxon>Aphididae</taxon>
        <taxon>Aphidini</taxon>
        <taxon>Aphis</taxon>
        <taxon>Aphis</taxon>
    </lineage>
</organism>
<protein>
    <submittedName>
        <fullName evidence="2">Uncharacterized protein</fullName>
    </submittedName>
</protein>
<accession>A0A6G0TFS1</accession>
<evidence type="ECO:0000256" key="1">
    <source>
        <dbReference type="SAM" id="Phobius"/>
    </source>
</evidence>
<evidence type="ECO:0000313" key="2">
    <source>
        <dbReference type="EMBL" id="KAE9531691.1"/>
    </source>
</evidence>
<dbReference type="Proteomes" id="UP000475862">
    <property type="component" value="Unassembled WGS sequence"/>
</dbReference>
<dbReference type="EMBL" id="VYZN01000041">
    <property type="protein sequence ID" value="KAE9531691.1"/>
    <property type="molecule type" value="Genomic_DNA"/>
</dbReference>
<reference evidence="2 3" key="1">
    <citation type="submission" date="2019-08" db="EMBL/GenBank/DDBJ databases">
        <title>The genome of the soybean aphid Biotype 1, its phylome, world population structure and adaptation to the North American continent.</title>
        <authorList>
            <person name="Giordano R."/>
            <person name="Donthu R.K."/>
            <person name="Hernandez A.G."/>
            <person name="Wright C.L."/>
            <person name="Zimin A.V."/>
        </authorList>
    </citation>
    <scope>NUCLEOTIDE SEQUENCE [LARGE SCALE GENOMIC DNA]</scope>
    <source>
        <tissue evidence="2">Whole aphids</tissue>
    </source>
</reference>
<evidence type="ECO:0000313" key="3">
    <source>
        <dbReference type="Proteomes" id="UP000475862"/>
    </source>
</evidence>
<keyword evidence="1" id="KW-0472">Membrane</keyword>
<sequence length="239" mass="28310">MGVQGWRLQLATVTNTYNLYFLYLLELRKNLKNYYRIHIANYRMHISINYFYILFFGSANIEMFIPFPTYQHCYIYFVVNLIPNETINWISHTSRALNKDNHTRRQTINRASRLKLYILHCKGLDFLKSSCTSPLSRTGHALAPKAVHKSPTRPQQLFNIPGCALGSEQIEIIYRTMNGNKHLDWEYILHLSVLVQYQYKQPTHLHEVHLSIQQFLHHWDPTEVVLLELKHLKHDLGTF</sequence>
<feature type="transmembrane region" description="Helical" evidence="1">
    <location>
        <begin position="6"/>
        <end position="25"/>
    </location>
</feature>
<name>A0A6G0TFS1_APHGL</name>
<feature type="transmembrane region" description="Helical" evidence="1">
    <location>
        <begin position="46"/>
        <end position="67"/>
    </location>
</feature>
<gene>
    <name evidence="2" type="ORF">AGLY_010897</name>
</gene>
<keyword evidence="1" id="KW-0812">Transmembrane</keyword>
<keyword evidence="1" id="KW-1133">Transmembrane helix</keyword>
<dbReference type="AlphaFoldDB" id="A0A6G0TFS1"/>
<comment type="caution">
    <text evidence="2">The sequence shown here is derived from an EMBL/GenBank/DDBJ whole genome shotgun (WGS) entry which is preliminary data.</text>
</comment>
<keyword evidence="3" id="KW-1185">Reference proteome</keyword>
<proteinExistence type="predicted"/>